<feature type="domain" description="Fibronectin type-III" evidence="3">
    <location>
        <begin position="854"/>
        <end position="944"/>
    </location>
</feature>
<dbReference type="InterPro" id="IPR037459">
    <property type="entry name" value="RhgT-like"/>
</dbReference>
<dbReference type="InterPro" id="IPR036116">
    <property type="entry name" value="FN3_sf"/>
</dbReference>
<dbReference type="Gene3D" id="3.40.50.1110">
    <property type="entry name" value="SGNH hydrolase"/>
    <property type="match status" value="1"/>
</dbReference>
<dbReference type="SMART" id="SM00060">
    <property type="entry name" value="FN3"/>
    <property type="match status" value="3"/>
</dbReference>
<keyword evidence="2" id="KW-0812">Transmembrane</keyword>
<dbReference type="Pfam" id="PF08329">
    <property type="entry name" value="ChitinaseA_N"/>
    <property type="match status" value="1"/>
</dbReference>
<dbReference type="Gene3D" id="2.60.120.430">
    <property type="entry name" value="Galactose-binding lectin"/>
    <property type="match status" value="2"/>
</dbReference>
<feature type="compositionally biased region" description="Acidic residues" evidence="1">
    <location>
        <begin position="64"/>
        <end position="74"/>
    </location>
</feature>
<dbReference type="Pfam" id="PF21254">
    <property type="entry name" value="AGA-YXIM_GBD"/>
    <property type="match status" value="2"/>
</dbReference>
<dbReference type="Gene3D" id="2.60.40.10">
    <property type="entry name" value="Immunoglobulins"/>
    <property type="match status" value="6"/>
</dbReference>
<gene>
    <name evidence="4" type="ORF">ACFSVM_23890</name>
</gene>
<dbReference type="SUPFAM" id="SSF52266">
    <property type="entry name" value="SGNH hydrolase"/>
    <property type="match status" value="1"/>
</dbReference>
<dbReference type="SUPFAM" id="SSF81296">
    <property type="entry name" value="E set domains"/>
    <property type="match status" value="2"/>
</dbReference>
<evidence type="ECO:0000313" key="4">
    <source>
        <dbReference type="EMBL" id="MFD2703482.1"/>
    </source>
</evidence>
<dbReference type="SUPFAM" id="SSF69318">
    <property type="entry name" value="Integrin alpha N-terminal domain"/>
    <property type="match status" value="1"/>
</dbReference>
<comment type="caution">
    <text evidence="4">The sequence shown here is derived from an EMBL/GenBank/DDBJ whole genome shotgun (WGS) entry which is preliminary data.</text>
</comment>
<dbReference type="CDD" id="cd00063">
    <property type="entry name" value="FN3"/>
    <property type="match status" value="2"/>
</dbReference>
<evidence type="ECO:0000256" key="1">
    <source>
        <dbReference type="SAM" id="MobiDB-lite"/>
    </source>
</evidence>
<dbReference type="Proteomes" id="UP001597540">
    <property type="component" value="Unassembled WGS sequence"/>
</dbReference>
<feature type="region of interest" description="Disordered" evidence="1">
    <location>
        <begin position="47"/>
        <end position="129"/>
    </location>
</feature>
<proteinExistence type="predicted"/>
<dbReference type="InterPro" id="IPR013540">
    <property type="entry name" value="ChitinaseA_N"/>
</dbReference>
<dbReference type="InterPro" id="IPR013783">
    <property type="entry name" value="Ig-like_fold"/>
</dbReference>
<dbReference type="PANTHER" id="PTHR43118:SF1">
    <property type="entry name" value="RHAMNOGALACTURONAN LYASE (EUROFUNG)"/>
    <property type="match status" value="1"/>
</dbReference>
<accession>A0ABW5SUP0</accession>
<dbReference type="InterPro" id="IPR041624">
    <property type="entry name" value="RGI_lyase"/>
</dbReference>
<evidence type="ECO:0000313" key="5">
    <source>
        <dbReference type="Proteomes" id="UP001597540"/>
    </source>
</evidence>
<evidence type="ECO:0000259" key="3">
    <source>
        <dbReference type="PROSITE" id="PS50853"/>
    </source>
</evidence>
<dbReference type="PROSITE" id="PS50853">
    <property type="entry name" value="FN3"/>
    <property type="match status" value="2"/>
</dbReference>
<name>A0ABW5SUP0_9BACL</name>
<dbReference type="InterPro" id="IPR001087">
    <property type="entry name" value="GDSL"/>
</dbReference>
<dbReference type="SUPFAM" id="SSF49785">
    <property type="entry name" value="Galactose-binding domain-like"/>
    <property type="match status" value="2"/>
</dbReference>
<dbReference type="EMBL" id="JBHUMJ010000011">
    <property type="protein sequence ID" value="MFD2703482.1"/>
    <property type="molecule type" value="Genomic_DNA"/>
</dbReference>
<sequence length="1736" mass="188551">MNRKSRHQIGGRRFLIIFLVMMMVLSTIITPGEWGVQAVQAQEGTGPLEGNEAVEDNTPQGTVPDEEIPDEQIPDVDVPSVEAPGEETGGEEGSSEAGQGEIETEEGTSQGEAANEEGAPAAEQNEADPSNMQTLTEGLYRFDFGNGAGAAGYTQVAEPNVYTTEAGYGFTDPSQVTMTDRGGDDAVRSDYARIQDGGLFQIDLPNGDYTVSLVAGDAAEASEIAVSVESMQKVQLTSKGAGAFLEMNFDIALVDGQLNFGFSGSSAKLNALVITRLPDRTASEHPSVYIAGDSTVQTYDPYWKPEAGWGQMLPRYLSEEITVKNHAIGGRSTKNFIAQGRLDEILRVIRPSDVLLIQFGHNDATISIPDRYASPEDYKVYLKTYIDGARQRGAEPILVTPVGRRDFNPDTGKFNVSFPEYVQAMKEVSEEQSTRIIDLSTLSVAYYDSIGPEEAKSVFLHVEPGVYGAFPNGAEDNTHFQEYGAIQLARMVAGAIQELNIPLSQYIQEQAPPDSVPGQPTGLAAGNISNSGALLKWNEVVGADIYRIYVKGAEEADTAYKLAGTATIPSYNIAGLKEGAAYTVRVTAVNSRGASEPSEELAIGTKSAALRYDFGPAGSPVAEGYTEVNQTVLYTADRGYGLKLHEGAFADRDRGGATDALRRDFIINFGGRYEFKADLPNGTYAVKTYTGDWIGSARTNINIEGKDYGTASSGKETIAEKVHSPITVSDGQLNVMISGQTAHLNGIEITPLLLAPTGLELEGIDLESDPPSADVIWQSVEEAVLYRLYRQADGEDKASFIAETSETSYIDQTIDIGMNYVYTVTAVDAAGLESVASAELGVSMIDPSVEKAGVPQGLSVDSIHKNEVTLSWNEEAAAKYYNVYRSKSESGDYVLIGKTNEPVYTDQTILSTIPYYYKAASVNAGGISDPSDVLSTPAVTTLYRQMENLDRAPVAVQTEEGVFVSWRMLGLDPDSIAFNVYRDDVLITSKPLTDRTNLLDPKGKADSVYRIEPVLNGVKQESIETAEVWQNGYKSIPLDKPQDAYTKDGQPYSYYAGDASVGDLDGDGQYEIVMLWSPTNGKDNSQAGYTGEVLMDAYKLDGTKLWRIHLGHNIRAGAHYTQFLVYDLDGDGKAEITMKTADGTTDGTGQVIGDGSLDHRNSSGYVLLGNEFLTVFEGATGKALNTVPYDPPRGDVNAWGDGYGNRVDRFLATVAYLDGEHPSVVFSRGYYTRTVLAAYDFVGGELVKRWRFDTNDEGLSSYAGQGNHNLSVGDVDHDGKDEILFGAIAIDDDGTPLHNTGLGHGDAMHFGDLNPNRDGLEVFSVHENAAAAYGMEVRDAQTGEILWGIPMGRDVGRGMSADIDPNYPGEEVWSATITNEQHIPLSSLYSITGEQISSEMPSSTNFGIWWDGDLLRELQDDIRIDKWDYENQTTLNLLTAEGAASNNSTKANPSLQADLYGDWREEVIWRSSDSSELRIYTTTDGSEHRIRTLMHDPIYRLGVAWQNVAYNQPPHTGFYLGTGMEKPAAPNIRYAGAEEEGLAKSKPGVPVLSDNNGHDHGLLDGEYTVTMNMWWGDNGTRYKLYENGELIYTELLSDRTPGAQSVQVPLSGRGNGTYTYTAELANQHGVTKSAPHTVTVRDAAPGKPSISSDNWDGDGSYAVTMNMWWGVNGTTYRLYENGELIDTQELAAHTPNAQTASTEISDQAAGTYEYYIELINEHGSTRSETIRVEVEE</sequence>
<dbReference type="InterPro" id="IPR008979">
    <property type="entry name" value="Galactose-bd-like_sf"/>
</dbReference>
<feature type="domain" description="Fibronectin type-III" evidence="3">
    <location>
        <begin position="519"/>
        <end position="608"/>
    </location>
</feature>
<dbReference type="InterPro" id="IPR003961">
    <property type="entry name" value="FN3_dom"/>
</dbReference>
<feature type="compositionally biased region" description="Low complexity" evidence="1">
    <location>
        <begin position="110"/>
        <end position="124"/>
    </location>
</feature>
<evidence type="ECO:0000256" key="2">
    <source>
        <dbReference type="SAM" id="Phobius"/>
    </source>
</evidence>
<dbReference type="InterPro" id="IPR028994">
    <property type="entry name" value="Integrin_alpha_N"/>
</dbReference>
<keyword evidence="2" id="KW-0472">Membrane</keyword>
<protein>
    <submittedName>
        <fullName evidence="4">Fibronectin type III domain-containing protein</fullName>
    </submittedName>
</protein>
<feature type="transmembrane region" description="Helical" evidence="2">
    <location>
        <begin position="12"/>
        <end position="30"/>
    </location>
</feature>
<dbReference type="CDD" id="cd10318">
    <property type="entry name" value="RGL11"/>
    <property type="match status" value="1"/>
</dbReference>
<dbReference type="Pfam" id="PF00041">
    <property type="entry name" value="fn3"/>
    <property type="match status" value="1"/>
</dbReference>
<dbReference type="SUPFAM" id="SSF49265">
    <property type="entry name" value="Fibronectin type III"/>
    <property type="match status" value="2"/>
</dbReference>
<dbReference type="InterPro" id="IPR034641">
    <property type="entry name" value="RGL11"/>
</dbReference>
<dbReference type="CDD" id="cd01821">
    <property type="entry name" value="Rhamnogalacturan_acetylesterase_like"/>
    <property type="match status" value="1"/>
</dbReference>
<dbReference type="InterPro" id="IPR014756">
    <property type="entry name" value="Ig_E-set"/>
</dbReference>
<keyword evidence="2" id="KW-1133">Transmembrane helix</keyword>
<reference evidence="5" key="1">
    <citation type="journal article" date="2019" name="Int. J. Syst. Evol. Microbiol.">
        <title>The Global Catalogue of Microorganisms (GCM) 10K type strain sequencing project: providing services to taxonomists for standard genome sequencing and annotation.</title>
        <authorList>
            <consortium name="The Broad Institute Genomics Platform"/>
            <consortium name="The Broad Institute Genome Sequencing Center for Infectious Disease"/>
            <person name="Wu L."/>
            <person name="Ma J."/>
        </authorList>
    </citation>
    <scope>NUCLEOTIDE SEQUENCE [LARGE SCALE GENOMIC DNA]</scope>
    <source>
        <strain evidence="5">KCTC 33849</strain>
    </source>
</reference>
<dbReference type="PANTHER" id="PTHR43118">
    <property type="entry name" value="RHAMNOGALACTURONAN LYASE (EUROFUNG)"/>
    <property type="match status" value="1"/>
</dbReference>
<feature type="compositionally biased region" description="Acidic residues" evidence="1">
    <location>
        <begin position="84"/>
        <end position="94"/>
    </location>
</feature>
<dbReference type="RefSeq" id="WP_379264987.1">
    <property type="nucleotide sequence ID" value="NZ_JBHUMJ010000011.1"/>
</dbReference>
<dbReference type="InterPro" id="IPR049366">
    <property type="entry name" value="RGL11_C"/>
</dbReference>
<organism evidence="4 5">
    <name type="scientific">Paenibacillus shunpengii</name>
    <dbReference type="NCBI Taxonomy" id="2054424"/>
    <lineage>
        <taxon>Bacteria</taxon>
        <taxon>Bacillati</taxon>
        <taxon>Bacillota</taxon>
        <taxon>Bacilli</taxon>
        <taxon>Bacillales</taxon>
        <taxon>Paenibacillaceae</taxon>
        <taxon>Paenibacillus</taxon>
    </lineage>
</organism>
<dbReference type="Pfam" id="PF21348">
    <property type="entry name" value="RGL11_C"/>
    <property type="match status" value="1"/>
</dbReference>
<dbReference type="InterPro" id="IPR036514">
    <property type="entry name" value="SGNH_hydro_sf"/>
</dbReference>
<keyword evidence="5" id="KW-1185">Reference proteome</keyword>
<dbReference type="Pfam" id="PF18370">
    <property type="entry name" value="RGI_lyase"/>
    <property type="match status" value="1"/>
</dbReference>
<dbReference type="InterPro" id="IPR049033">
    <property type="entry name" value="AGA-YXIM_GBD"/>
</dbReference>
<dbReference type="Pfam" id="PF00657">
    <property type="entry name" value="Lipase_GDSL"/>
    <property type="match status" value="1"/>
</dbReference>